<dbReference type="GO" id="GO:0016020">
    <property type="term" value="C:membrane"/>
    <property type="evidence" value="ECO:0007669"/>
    <property type="project" value="UniProtKB-SubCell"/>
</dbReference>
<dbReference type="GO" id="GO:0016780">
    <property type="term" value="F:phosphotransferase activity, for other substituted phosphate groups"/>
    <property type="evidence" value="ECO:0007669"/>
    <property type="project" value="TreeGrafter"/>
</dbReference>
<gene>
    <name evidence="9" type="ORF">SAMN02745158_03284</name>
</gene>
<evidence type="ECO:0000256" key="1">
    <source>
        <dbReference type="ARBA" id="ARBA00004141"/>
    </source>
</evidence>
<dbReference type="Proteomes" id="UP000184245">
    <property type="component" value="Unassembled WGS sequence"/>
</dbReference>
<dbReference type="NCBIfam" id="TIGR03025">
    <property type="entry name" value="EPS_sugtrans"/>
    <property type="match status" value="1"/>
</dbReference>
<feature type="transmembrane region" description="Helical" evidence="7">
    <location>
        <begin position="107"/>
        <end position="136"/>
    </location>
</feature>
<evidence type="ECO:0000259" key="8">
    <source>
        <dbReference type="Pfam" id="PF02397"/>
    </source>
</evidence>
<feature type="transmembrane region" description="Helical" evidence="7">
    <location>
        <begin position="53"/>
        <end position="70"/>
    </location>
</feature>
<evidence type="ECO:0000256" key="7">
    <source>
        <dbReference type="SAM" id="Phobius"/>
    </source>
</evidence>
<evidence type="ECO:0000313" key="10">
    <source>
        <dbReference type="Proteomes" id="UP000184245"/>
    </source>
</evidence>
<feature type="transmembrane region" description="Helical" evidence="7">
    <location>
        <begin position="259"/>
        <end position="283"/>
    </location>
</feature>
<sequence length="464" mass="53485">MKRTDFEQYKRILRTAAIAIIILLEALIFKYVWSHYYSKGLWIEPFYAKGNTYIVLVYVIFLLMFMYVYGGLKVGILKKTNLVYSQALSGLCANVVMYFQIVLLSRALVTFVPILVMTLIEILVIAVFAPVFEFVYARIFPPRQLLLIYDTYAADDLFMKMNTRRDKYRIAKKINIKVGNEKIFEEILKYDGVVVYDVHAALRNKILKFCYANSKRIYMTPKISDIIIRSSETLHIFDTPLLLARNYGLTFEQRLAKRFVDIAVSAVMLLITSPIMLVAAIAIKGYDRGPALFKQNRLTIDGKVFSIYKFRSMIVNAEKDGVARLASENDSRITPIGKLIRKTRVDELPQLINVLKGEMSLVGPRPERPEIAEEYEKIIPEFSYRLKVKAGLTGYAQLYGKYNTTAYDKLKLDLMYIQSYSIILDFKLLIMTFKILFMKESTEGVEADQITAIKKEGDKTDFTE</sequence>
<accession>A0A1M5APG3</accession>
<dbReference type="InterPro" id="IPR017475">
    <property type="entry name" value="EPS_sugar_tfrase"/>
</dbReference>
<keyword evidence="5 7" id="KW-1133">Transmembrane helix</keyword>
<feature type="transmembrane region" description="Helical" evidence="7">
    <location>
        <begin position="82"/>
        <end position="101"/>
    </location>
</feature>
<feature type="domain" description="Bacterial sugar transferase" evidence="8">
    <location>
        <begin position="257"/>
        <end position="437"/>
    </location>
</feature>
<keyword evidence="4 7" id="KW-0812">Transmembrane</keyword>
<dbReference type="OrthoDB" id="9808602at2"/>
<dbReference type="RefSeq" id="WP_072853692.1">
    <property type="nucleotide sequence ID" value="NZ_FQVI01000021.1"/>
</dbReference>
<evidence type="ECO:0000256" key="3">
    <source>
        <dbReference type="ARBA" id="ARBA00022679"/>
    </source>
</evidence>
<comment type="similarity">
    <text evidence="2">Belongs to the bacterial sugar transferase family.</text>
</comment>
<keyword evidence="6 7" id="KW-0472">Membrane</keyword>
<organism evidence="9 10">
    <name type="scientific">Lactonifactor longoviformis DSM 17459</name>
    <dbReference type="NCBI Taxonomy" id="1122155"/>
    <lineage>
        <taxon>Bacteria</taxon>
        <taxon>Bacillati</taxon>
        <taxon>Bacillota</taxon>
        <taxon>Clostridia</taxon>
        <taxon>Eubacteriales</taxon>
        <taxon>Clostridiaceae</taxon>
        <taxon>Lactonifactor</taxon>
    </lineage>
</organism>
<feature type="transmembrane region" description="Helical" evidence="7">
    <location>
        <begin position="12"/>
        <end position="33"/>
    </location>
</feature>
<dbReference type="AlphaFoldDB" id="A0A1M5APG3"/>
<reference evidence="9 10" key="1">
    <citation type="submission" date="2016-11" db="EMBL/GenBank/DDBJ databases">
        <authorList>
            <person name="Jaros S."/>
            <person name="Januszkiewicz K."/>
            <person name="Wedrychowicz H."/>
        </authorList>
    </citation>
    <scope>NUCLEOTIDE SEQUENCE [LARGE SCALE GENOMIC DNA]</scope>
    <source>
        <strain evidence="9 10">DSM 17459</strain>
    </source>
</reference>
<dbReference type="PANTHER" id="PTHR30576:SF0">
    <property type="entry name" value="UNDECAPRENYL-PHOSPHATE N-ACETYLGALACTOSAMINYL 1-PHOSPHATE TRANSFERASE-RELATED"/>
    <property type="match status" value="1"/>
</dbReference>
<dbReference type="Pfam" id="PF02397">
    <property type="entry name" value="Bac_transf"/>
    <property type="match status" value="1"/>
</dbReference>
<proteinExistence type="inferred from homology"/>
<protein>
    <submittedName>
        <fullName evidence="9">Exopolysaccharide biosynthesis polyprenyl glycosylphosphotransferase</fullName>
    </submittedName>
</protein>
<keyword evidence="3 9" id="KW-0808">Transferase</keyword>
<evidence type="ECO:0000256" key="2">
    <source>
        <dbReference type="ARBA" id="ARBA00006464"/>
    </source>
</evidence>
<evidence type="ECO:0000256" key="6">
    <source>
        <dbReference type="ARBA" id="ARBA00023136"/>
    </source>
</evidence>
<dbReference type="PANTHER" id="PTHR30576">
    <property type="entry name" value="COLANIC BIOSYNTHESIS UDP-GLUCOSE LIPID CARRIER TRANSFERASE"/>
    <property type="match status" value="1"/>
</dbReference>
<dbReference type="EMBL" id="FQVI01000021">
    <property type="protein sequence ID" value="SHF32065.1"/>
    <property type="molecule type" value="Genomic_DNA"/>
</dbReference>
<dbReference type="InterPro" id="IPR003362">
    <property type="entry name" value="Bact_transf"/>
</dbReference>
<dbReference type="STRING" id="1122155.SAMN02745158_03284"/>
<evidence type="ECO:0000256" key="5">
    <source>
        <dbReference type="ARBA" id="ARBA00022989"/>
    </source>
</evidence>
<name>A0A1M5APG3_9CLOT</name>
<evidence type="ECO:0000256" key="4">
    <source>
        <dbReference type="ARBA" id="ARBA00022692"/>
    </source>
</evidence>
<evidence type="ECO:0000313" key="9">
    <source>
        <dbReference type="EMBL" id="SHF32065.1"/>
    </source>
</evidence>
<comment type="subcellular location">
    <subcellularLocation>
        <location evidence="1">Membrane</location>
        <topology evidence="1">Multi-pass membrane protein</topology>
    </subcellularLocation>
</comment>
<keyword evidence="10" id="KW-1185">Reference proteome</keyword>